<dbReference type="PANTHER" id="PTHR33116">
    <property type="entry name" value="REVERSE TRANSCRIPTASE ZINC-BINDING DOMAIN-CONTAINING PROTEIN-RELATED-RELATED"/>
    <property type="match status" value="1"/>
</dbReference>
<organism evidence="2 3">
    <name type="scientific">Dioscorea cayennensis subsp. rotundata</name>
    <name type="common">White Guinea yam</name>
    <name type="synonym">Dioscorea rotundata</name>
    <dbReference type="NCBI Taxonomy" id="55577"/>
    <lineage>
        <taxon>Eukaryota</taxon>
        <taxon>Viridiplantae</taxon>
        <taxon>Streptophyta</taxon>
        <taxon>Embryophyta</taxon>
        <taxon>Tracheophyta</taxon>
        <taxon>Spermatophyta</taxon>
        <taxon>Magnoliopsida</taxon>
        <taxon>Liliopsida</taxon>
        <taxon>Dioscoreales</taxon>
        <taxon>Dioscoreaceae</taxon>
        <taxon>Dioscorea</taxon>
    </lineage>
</organism>
<dbReference type="GeneID" id="120274488"/>
<dbReference type="Pfam" id="PF00078">
    <property type="entry name" value="RVT_1"/>
    <property type="match status" value="1"/>
</dbReference>
<evidence type="ECO:0000313" key="2">
    <source>
        <dbReference type="Proteomes" id="UP001515500"/>
    </source>
</evidence>
<feature type="domain" description="Reverse transcriptase" evidence="1">
    <location>
        <begin position="47"/>
        <end position="327"/>
    </location>
</feature>
<dbReference type="PANTHER" id="PTHR33116:SF78">
    <property type="entry name" value="OS12G0587133 PROTEIN"/>
    <property type="match status" value="1"/>
</dbReference>
<dbReference type="RefSeq" id="XP_039136968.1">
    <property type="nucleotide sequence ID" value="XM_039281034.1"/>
</dbReference>
<proteinExistence type="predicted"/>
<accession>A0AB40CFB8</accession>
<dbReference type="InterPro" id="IPR043502">
    <property type="entry name" value="DNA/RNA_pol_sf"/>
</dbReference>
<dbReference type="AlphaFoldDB" id="A0AB40CFB8"/>
<dbReference type="SUPFAM" id="SSF56672">
    <property type="entry name" value="DNA/RNA polymerases"/>
    <property type="match status" value="1"/>
</dbReference>
<evidence type="ECO:0000259" key="1">
    <source>
        <dbReference type="PROSITE" id="PS50878"/>
    </source>
</evidence>
<name>A0AB40CFB8_DIOCR</name>
<evidence type="ECO:0000313" key="3">
    <source>
        <dbReference type="RefSeq" id="XP_039136968.1"/>
    </source>
</evidence>
<dbReference type="PROSITE" id="PS50878">
    <property type="entry name" value="RT_POL"/>
    <property type="match status" value="1"/>
</dbReference>
<dbReference type="Proteomes" id="UP001515500">
    <property type="component" value="Chromosome 2"/>
</dbReference>
<keyword evidence="2" id="KW-1185">Reference proteome</keyword>
<gene>
    <name evidence="3" type="primary">LOC120274488</name>
</gene>
<sequence length="922" mass="104722">MVTKDEIFQALLDLPTGKSPGPDGFNVEFYRFYWEDLGDSLVSAIHYFFDNSHLPASWGRTFVTLVPKVANPSLVSDFRPISLCNVCYKIISKILTNRLKPVLPTLVGREQAGFLSDRGAFDNILAVQEVAHSLEFDRLGPPRMLIKLDIEKAYDSLSWSAILATLTKMNFPDKWVSWISACLCSSSFSILINGVPSPWFSSSRGVRQGDPISSYLFILVAQNFSSMMNFALRNNFIPGFDCNLRLNFNHLLFADDLILITKATRSVARNINLCLSIYSQLTGQYPNHTKSQIFFPSWFNQRVTNSICSILRLPQTSFPLRYLGILISPKKISVHSFKPLIDKIRCLCSRWKNFKLSAAAKSILINSSILSIPTYYLSVYPIPDSVLHEITKLVRDFFWFKGGNGKGIHAVAWCHITDFKSEGGLGFRNLALVKHSLMAKNVFTYLNADNVFWVEIARHKYGRINFWTDLIPPRCSWVFRSICKTASILKPNLWINTFNPIQTSFQFDPWLFDVPIAFKPTFLNVSADFSNPTMSELVVNGHWNFSLLESLFGENLSSIISNLSAIDCSGNNTWVWLPNPSKLKISAAVYHHLNLGINHNESWAGWTKIWRLHVAPRVKHFIWLLLHGRISTTDYLHSINMSPRTLCILCSLELESADHLFHGCYKAQQVWNLLNCILNINISFPDRISSGAWITDYNLSLHSISIIAVSIWLLWKARCAAIFSNIRPNYPLLVRKAIAHVQEFLQGNASLCGRRLLLNNFSHADGLFLFFAFSWNCANKVGHLGYFVSNSTHIINCAGHCCFTAESIFEAAIHALNTAIYNAINRQLNIRRILHCHQLISQLLYNNCEPVIWRFSHAISNINNLLRFVMNPPLVEIPRCWNSPAIALASSGANNHNLNLFLTGRDLPRWIMKTFIDAGFSF</sequence>
<dbReference type="InterPro" id="IPR000477">
    <property type="entry name" value="RT_dom"/>
</dbReference>
<protein>
    <submittedName>
        <fullName evidence="3">Uncharacterized protein LOC120274488</fullName>
    </submittedName>
</protein>
<dbReference type="Pfam" id="PF13966">
    <property type="entry name" value="zf-RVT"/>
    <property type="match status" value="1"/>
</dbReference>
<dbReference type="CDD" id="cd01650">
    <property type="entry name" value="RT_nLTR_like"/>
    <property type="match status" value="1"/>
</dbReference>
<reference evidence="3" key="1">
    <citation type="submission" date="2025-08" db="UniProtKB">
        <authorList>
            <consortium name="RefSeq"/>
        </authorList>
    </citation>
    <scope>IDENTIFICATION</scope>
</reference>
<dbReference type="InterPro" id="IPR026960">
    <property type="entry name" value="RVT-Znf"/>
</dbReference>